<evidence type="ECO:0000256" key="3">
    <source>
        <dbReference type="RuleBase" id="RU003476"/>
    </source>
</evidence>
<dbReference type="Pfam" id="PF00293">
    <property type="entry name" value="NUDIX"/>
    <property type="match status" value="1"/>
</dbReference>
<organism evidence="5 6">
    <name type="scientific">Ornithinibacillus bavariensis</name>
    <dbReference type="NCBI Taxonomy" id="545502"/>
    <lineage>
        <taxon>Bacteria</taxon>
        <taxon>Bacillati</taxon>
        <taxon>Bacillota</taxon>
        <taxon>Bacilli</taxon>
        <taxon>Bacillales</taxon>
        <taxon>Bacillaceae</taxon>
        <taxon>Ornithinibacillus</taxon>
    </lineage>
</organism>
<keyword evidence="2 3" id="KW-0378">Hydrolase</keyword>
<dbReference type="Proteomes" id="UP000676917">
    <property type="component" value="Unassembled WGS sequence"/>
</dbReference>
<dbReference type="SUPFAM" id="SSF55811">
    <property type="entry name" value="Nudix"/>
    <property type="match status" value="1"/>
</dbReference>
<dbReference type="NCBIfam" id="TIGR02705">
    <property type="entry name" value="nudix_YtkD"/>
    <property type="match status" value="1"/>
</dbReference>
<dbReference type="CDD" id="cd04665">
    <property type="entry name" value="NUDIX_RppH"/>
    <property type="match status" value="1"/>
</dbReference>
<dbReference type="PROSITE" id="PS51462">
    <property type="entry name" value="NUDIX"/>
    <property type="match status" value="1"/>
</dbReference>
<dbReference type="InterPro" id="IPR020476">
    <property type="entry name" value="Nudix_hydrolase"/>
</dbReference>
<feature type="domain" description="Nudix hydrolase" evidence="4">
    <location>
        <begin position="11"/>
        <end position="154"/>
    </location>
</feature>
<dbReference type="PANTHER" id="PTHR43736">
    <property type="entry name" value="ADP-RIBOSE PYROPHOSPHATASE"/>
    <property type="match status" value="1"/>
</dbReference>
<evidence type="ECO:0000256" key="1">
    <source>
        <dbReference type="ARBA" id="ARBA00005582"/>
    </source>
</evidence>
<sequence>MYTFRDYYQNEIQLSFMDHPFSKEPKHVWVICQYQGKWLLTKHKDRGLEFPGGKVEEWETAEQAAHREVMEETGGIIKSIYYLGQYHVAGKAGHVVKNVYVADIEKLERQETYYETEGPVLISEIPKNVKTNKRYSFIMKDDVLTYCLNKIMSD</sequence>
<dbReference type="Gene3D" id="3.90.79.10">
    <property type="entry name" value="Nucleoside Triphosphate Pyrophosphohydrolase"/>
    <property type="match status" value="1"/>
</dbReference>
<evidence type="ECO:0000313" key="6">
    <source>
        <dbReference type="Proteomes" id="UP000676917"/>
    </source>
</evidence>
<protein>
    <submittedName>
        <fullName evidence="5">8-oxo-dGTP diphosphatase YtkD</fullName>
    </submittedName>
</protein>
<dbReference type="PROSITE" id="PS00893">
    <property type="entry name" value="NUDIX_BOX"/>
    <property type="match status" value="1"/>
</dbReference>
<evidence type="ECO:0000259" key="4">
    <source>
        <dbReference type="PROSITE" id="PS51462"/>
    </source>
</evidence>
<comment type="similarity">
    <text evidence="1 3">Belongs to the Nudix hydrolase family.</text>
</comment>
<keyword evidence="6" id="KW-1185">Reference proteome</keyword>
<dbReference type="EMBL" id="BORP01000008">
    <property type="protein sequence ID" value="GIO28598.1"/>
    <property type="molecule type" value="Genomic_DNA"/>
</dbReference>
<dbReference type="PANTHER" id="PTHR43736:SF1">
    <property type="entry name" value="DIHYDRONEOPTERIN TRIPHOSPHATE DIPHOSPHATASE"/>
    <property type="match status" value="1"/>
</dbReference>
<dbReference type="InterPro" id="IPR020084">
    <property type="entry name" value="NUDIX_hydrolase_CS"/>
</dbReference>
<dbReference type="GO" id="GO:0016787">
    <property type="term" value="F:hydrolase activity"/>
    <property type="evidence" value="ECO:0007669"/>
    <property type="project" value="UniProtKB-KW"/>
</dbReference>
<name>A0A919XBY2_9BACI</name>
<proteinExistence type="inferred from homology"/>
<accession>A0A919XBY2</accession>
<dbReference type="AlphaFoldDB" id="A0A919XBY2"/>
<evidence type="ECO:0000313" key="5">
    <source>
        <dbReference type="EMBL" id="GIO28598.1"/>
    </source>
</evidence>
<gene>
    <name evidence="5" type="primary">ytkD</name>
    <name evidence="5" type="ORF">J43TS3_32090</name>
</gene>
<comment type="caution">
    <text evidence="5">The sequence shown here is derived from an EMBL/GenBank/DDBJ whole genome shotgun (WGS) entry which is preliminary data.</text>
</comment>
<dbReference type="InterPro" id="IPR015797">
    <property type="entry name" value="NUDIX_hydrolase-like_dom_sf"/>
</dbReference>
<dbReference type="InterPro" id="IPR014078">
    <property type="entry name" value="Nudix_YtkD"/>
</dbReference>
<dbReference type="InterPro" id="IPR000086">
    <property type="entry name" value="NUDIX_hydrolase_dom"/>
</dbReference>
<evidence type="ECO:0000256" key="2">
    <source>
        <dbReference type="ARBA" id="ARBA00022801"/>
    </source>
</evidence>
<dbReference type="PRINTS" id="PR00502">
    <property type="entry name" value="NUDIXFAMILY"/>
</dbReference>
<reference evidence="5" key="1">
    <citation type="submission" date="2021-03" db="EMBL/GenBank/DDBJ databases">
        <title>Antimicrobial resistance genes in bacteria isolated from Japanese honey, and their potential for conferring macrolide and lincosamide resistance in the American foulbrood pathogen Paenibacillus larvae.</title>
        <authorList>
            <person name="Okamoto M."/>
            <person name="Kumagai M."/>
            <person name="Kanamori H."/>
            <person name="Takamatsu D."/>
        </authorList>
    </citation>
    <scope>NUCLEOTIDE SEQUENCE</scope>
    <source>
        <strain evidence="5">J43TS3</strain>
    </source>
</reference>
<dbReference type="RefSeq" id="WP_212922059.1">
    <property type="nucleotide sequence ID" value="NZ_BORP01000008.1"/>
</dbReference>